<proteinExistence type="inferred from homology"/>
<feature type="transmembrane region" description="Helical" evidence="4">
    <location>
        <begin position="485"/>
        <end position="511"/>
    </location>
</feature>
<evidence type="ECO:0008006" key="7">
    <source>
        <dbReference type="Google" id="ProtNLM"/>
    </source>
</evidence>
<dbReference type="FunFam" id="3.40.50.2000:FF:000144">
    <property type="entry name" value="UDP-glucuronosyltransferase"/>
    <property type="match status" value="1"/>
</dbReference>
<evidence type="ECO:0000256" key="4">
    <source>
        <dbReference type="SAM" id="Phobius"/>
    </source>
</evidence>
<dbReference type="GO" id="GO:0008194">
    <property type="term" value="F:UDP-glycosyltransferase activity"/>
    <property type="evidence" value="ECO:0007669"/>
    <property type="project" value="InterPro"/>
</dbReference>
<reference evidence="5" key="1">
    <citation type="submission" date="2020-05" db="UniProtKB">
        <authorList>
            <consortium name="EnsemblMetazoa"/>
        </authorList>
    </citation>
    <scope>IDENTIFICATION</scope>
    <source>
        <strain evidence="5">USDA</strain>
    </source>
</reference>
<keyword evidence="4" id="KW-0812">Transmembrane</keyword>
<dbReference type="STRING" id="35570.A0A1I8NYK7"/>
<sequence length="526" mass="59684">MRFGYKQILRLFIVIVGFLHSSHAYHFLAVLHFSSKSHFIVGSALIKGLIDKGHEVTVISPFPQKKPIKNWHDVPVSGVLEFMKNETDDLLNTLERSVMENVVSFHKTGLQVTELVLKSPAVQKLMASNQTFDAVINEVFLSEALYGLSEHFKAPLIGLGTFGAISWNTDMVGSPSPPSYVPSTLLPFTDRMTLGQRIGNLALLTFERLLLDLYYLPKQEKIFRQHFPHSQRSMLEIRKNAALVLLNSHVSLSFPRPYVPNQIEVGGMHINRQRKPLPLDIERFISESPHGVVYFSMGSNIKSKNLPFEKRQELMKALKSLKQRVLWKFEDPHLEGKPDNVYISDWFPQDDILAHDNVKVFITHGGLLSTTESIYHGKPFIGIPIFGDQFLNMAKAEANGYGIMLDYKNLSANALKQAVEKMVYNKEYTNLVKAMSARYKDQPMAPLQKAVYWVEHVARHKGAKYLHCAGLDLNFIQYHNIDAILILYGGILFVLFVVLWLLKCLLGCVFGNKSQSGKTAKKMKKQ</sequence>
<dbReference type="PANTHER" id="PTHR48043">
    <property type="entry name" value="EG:EG0003.4 PROTEIN-RELATED"/>
    <property type="match status" value="1"/>
</dbReference>
<dbReference type="PANTHER" id="PTHR48043:SF159">
    <property type="entry name" value="EG:EG0003.4 PROTEIN-RELATED"/>
    <property type="match status" value="1"/>
</dbReference>
<dbReference type="CDD" id="cd03784">
    <property type="entry name" value="GT1_Gtf-like"/>
    <property type="match status" value="1"/>
</dbReference>
<keyword evidence="6" id="KW-1185">Reference proteome</keyword>
<evidence type="ECO:0000256" key="1">
    <source>
        <dbReference type="ARBA" id="ARBA00009995"/>
    </source>
</evidence>
<evidence type="ECO:0000256" key="2">
    <source>
        <dbReference type="ARBA" id="ARBA00022676"/>
    </source>
</evidence>
<evidence type="ECO:0000313" key="5">
    <source>
        <dbReference type="EnsemblMetazoa" id="SCAU003226-PA"/>
    </source>
</evidence>
<dbReference type="SUPFAM" id="SSF53756">
    <property type="entry name" value="UDP-Glycosyltransferase/glycogen phosphorylase"/>
    <property type="match status" value="1"/>
</dbReference>
<dbReference type="Proteomes" id="UP000095300">
    <property type="component" value="Unassembled WGS sequence"/>
</dbReference>
<keyword evidence="4" id="KW-1133">Transmembrane helix</keyword>
<keyword evidence="3" id="KW-0808">Transferase</keyword>
<keyword evidence="2" id="KW-0328">Glycosyltransferase</keyword>
<comment type="similarity">
    <text evidence="1">Belongs to the UDP-glycosyltransferase family.</text>
</comment>
<dbReference type="AlphaFoldDB" id="A0A1I8NYK7"/>
<dbReference type="OrthoDB" id="5835829at2759"/>
<keyword evidence="4" id="KW-0472">Membrane</keyword>
<dbReference type="Pfam" id="PF00201">
    <property type="entry name" value="UDPGT"/>
    <property type="match status" value="1"/>
</dbReference>
<protein>
    <recommendedName>
        <fullName evidence="7">UDP-glucuronosyltransferase</fullName>
    </recommendedName>
</protein>
<evidence type="ECO:0000313" key="6">
    <source>
        <dbReference type="Proteomes" id="UP000095300"/>
    </source>
</evidence>
<dbReference type="InterPro" id="IPR050271">
    <property type="entry name" value="UDP-glycosyltransferase"/>
</dbReference>
<dbReference type="InterPro" id="IPR002213">
    <property type="entry name" value="UDP_glucos_trans"/>
</dbReference>
<dbReference type="EnsemblMetazoa" id="SCAU003226-RA">
    <property type="protein sequence ID" value="SCAU003226-PA"/>
    <property type="gene ID" value="SCAU003226"/>
</dbReference>
<dbReference type="VEuPathDB" id="VectorBase:SCAU003226"/>
<name>A0A1I8NYK7_STOCA</name>
<dbReference type="KEGG" id="scac:106088256"/>
<accession>A0A1I8NYK7</accession>
<organism evidence="5 6">
    <name type="scientific">Stomoxys calcitrans</name>
    <name type="common">Stable fly</name>
    <name type="synonym">Conops calcitrans</name>
    <dbReference type="NCBI Taxonomy" id="35570"/>
    <lineage>
        <taxon>Eukaryota</taxon>
        <taxon>Metazoa</taxon>
        <taxon>Ecdysozoa</taxon>
        <taxon>Arthropoda</taxon>
        <taxon>Hexapoda</taxon>
        <taxon>Insecta</taxon>
        <taxon>Pterygota</taxon>
        <taxon>Neoptera</taxon>
        <taxon>Endopterygota</taxon>
        <taxon>Diptera</taxon>
        <taxon>Brachycera</taxon>
        <taxon>Muscomorpha</taxon>
        <taxon>Muscoidea</taxon>
        <taxon>Muscidae</taxon>
        <taxon>Stomoxys</taxon>
    </lineage>
</organism>
<dbReference type="FunFam" id="3.40.50.2000:FF:000050">
    <property type="entry name" value="UDP-glucuronosyltransferase"/>
    <property type="match status" value="1"/>
</dbReference>
<gene>
    <name evidence="5" type="primary">106088256</name>
</gene>
<evidence type="ECO:0000256" key="3">
    <source>
        <dbReference type="ARBA" id="ARBA00022679"/>
    </source>
</evidence>
<dbReference type="Gene3D" id="3.40.50.2000">
    <property type="entry name" value="Glycogen Phosphorylase B"/>
    <property type="match status" value="1"/>
</dbReference>